<evidence type="ECO:0000313" key="3">
    <source>
        <dbReference type="Proteomes" id="UP000811619"/>
    </source>
</evidence>
<keyword evidence="3" id="KW-1185">Reference proteome</keyword>
<evidence type="ECO:0000313" key="2">
    <source>
        <dbReference type="EMBL" id="KAG5923702.1"/>
    </source>
</evidence>
<dbReference type="EMBL" id="SRPY01000439">
    <property type="protein sequence ID" value="KAG5923702.1"/>
    <property type="molecule type" value="Genomic_DNA"/>
</dbReference>
<name>A0A8K0J568_9HYPO</name>
<proteinExistence type="predicted"/>
<sequence>MGFHLFRSSRGKSDDKDDESLSGYDEYGMTNDKQWTKPGQKVPPGSADGTGALPGDVVVLAAHKPGAGVDAEGPLRRAPQSQRAAAAVQAEVSTGLAGQRTESD</sequence>
<evidence type="ECO:0000256" key="1">
    <source>
        <dbReference type="SAM" id="MobiDB-lite"/>
    </source>
</evidence>
<dbReference type="OrthoDB" id="4961545at2759"/>
<dbReference type="Proteomes" id="UP000811619">
    <property type="component" value="Unassembled WGS sequence"/>
</dbReference>
<gene>
    <name evidence="2" type="ORF">E4U42_004853</name>
</gene>
<accession>A0A8K0J568</accession>
<dbReference type="AlphaFoldDB" id="A0A8K0J568"/>
<organism evidence="2 3">
    <name type="scientific">Claviceps africana</name>
    <dbReference type="NCBI Taxonomy" id="83212"/>
    <lineage>
        <taxon>Eukaryota</taxon>
        <taxon>Fungi</taxon>
        <taxon>Dikarya</taxon>
        <taxon>Ascomycota</taxon>
        <taxon>Pezizomycotina</taxon>
        <taxon>Sordariomycetes</taxon>
        <taxon>Hypocreomycetidae</taxon>
        <taxon>Hypocreales</taxon>
        <taxon>Clavicipitaceae</taxon>
        <taxon>Claviceps</taxon>
    </lineage>
</organism>
<feature type="region of interest" description="Disordered" evidence="1">
    <location>
        <begin position="1"/>
        <end position="104"/>
    </location>
</feature>
<comment type="caution">
    <text evidence="2">The sequence shown here is derived from an EMBL/GenBank/DDBJ whole genome shotgun (WGS) entry which is preliminary data.</text>
</comment>
<reference evidence="2" key="1">
    <citation type="journal article" date="2020" name="bioRxiv">
        <title>Whole genome comparisons of ergot fungi reveals the divergence and evolution of species within the genus Claviceps are the result of varying mechanisms driving genome evolution and host range expansion.</title>
        <authorList>
            <person name="Wyka S.A."/>
            <person name="Mondo S.J."/>
            <person name="Liu M."/>
            <person name="Dettman J."/>
            <person name="Nalam V."/>
            <person name="Broders K.D."/>
        </authorList>
    </citation>
    <scope>NUCLEOTIDE SEQUENCE</scope>
    <source>
        <strain evidence="2">CCC 489</strain>
    </source>
</reference>
<protein>
    <submittedName>
        <fullName evidence="2">Uncharacterized protein</fullName>
    </submittedName>
</protein>
<feature type="compositionally biased region" description="Low complexity" evidence="1">
    <location>
        <begin position="76"/>
        <end position="90"/>
    </location>
</feature>
<feature type="non-terminal residue" evidence="2">
    <location>
        <position position="1"/>
    </location>
</feature>